<sequence length="268" mass="32036">MFRKRAITYQPTKGKFKKAIKPYLEWYERSDMSPVLQIEGEHYRVLTGIDYWKNISARKLVVCHESGHIEENEDITRQCFRIQTYLGRYHSFDPNMKFDVRHGEANKHEPLIRAFQTMTEQIKPKLSVQEAEAMDFHRHYLKAKYRLSREIAEEVQHIRKDERQLKHLQGDKLSSSFMDSAISHLQTWDRLRRELEVYLLQDGQRARPTVRKVLQDSKMTKHVSKKDIKKVLAEMTGAEQAANRYIAYDRRIKDIPTFDDYIQIHKVR</sequence>
<name>A0A514LHP7_9BACI</name>
<keyword evidence="2" id="KW-1185">Reference proteome</keyword>
<dbReference type="EMBL" id="CP035485">
    <property type="protein sequence ID" value="QDI91373.1"/>
    <property type="molecule type" value="Genomic_DNA"/>
</dbReference>
<evidence type="ECO:0000313" key="2">
    <source>
        <dbReference type="Proteomes" id="UP000319756"/>
    </source>
</evidence>
<protein>
    <submittedName>
        <fullName evidence="1">Uncharacterized protein</fullName>
    </submittedName>
</protein>
<gene>
    <name evidence="1" type="ORF">EPH95_09445</name>
</gene>
<accession>A0A514LHP7</accession>
<reference evidence="2" key="1">
    <citation type="submission" date="2019-01" db="EMBL/GenBank/DDBJ databases">
        <title>Genomic analysis of Salicibibacter sp. NKC3-5.</title>
        <authorList>
            <person name="Oh Y.J."/>
        </authorList>
    </citation>
    <scope>NUCLEOTIDE SEQUENCE [LARGE SCALE GENOMIC DNA]</scope>
    <source>
        <strain evidence="2">NKC3-5</strain>
    </source>
</reference>
<dbReference type="AlphaFoldDB" id="A0A514LHP7"/>
<dbReference type="Proteomes" id="UP000319756">
    <property type="component" value="Chromosome"/>
</dbReference>
<dbReference type="RefSeq" id="WP_142089413.1">
    <property type="nucleotide sequence ID" value="NZ_CP035485.1"/>
</dbReference>
<evidence type="ECO:0000313" key="1">
    <source>
        <dbReference type="EMBL" id="QDI91373.1"/>
    </source>
</evidence>
<organism evidence="1 2">
    <name type="scientific">Salicibibacter halophilus</name>
    <dbReference type="NCBI Taxonomy" id="2502791"/>
    <lineage>
        <taxon>Bacteria</taxon>
        <taxon>Bacillati</taxon>
        <taxon>Bacillota</taxon>
        <taxon>Bacilli</taxon>
        <taxon>Bacillales</taxon>
        <taxon>Bacillaceae</taxon>
        <taxon>Salicibibacter</taxon>
    </lineage>
</organism>
<proteinExistence type="predicted"/>
<dbReference type="KEGG" id="sale:EPH95_09445"/>